<reference evidence="4" key="1">
    <citation type="submission" date="2017-04" db="EMBL/GenBank/DDBJ databases">
        <authorList>
            <person name="Porter S."/>
            <person name="Friesen M.L."/>
            <person name="Faber-Hammond J."/>
        </authorList>
    </citation>
    <scope>NUCLEOTIDE SEQUENCE</scope>
    <source>
        <strain evidence="4">Str16</strain>
    </source>
</reference>
<evidence type="ECO:0000313" key="6">
    <source>
        <dbReference type="Proteomes" id="UP001190825"/>
    </source>
</evidence>
<dbReference type="InterPro" id="IPR035093">
    <property type="entry name" value="RelE/ParE_toxin_dom_sf"/>
</dbReference>
<dbReference type="EMBL" id="NBUC01000183">
    <property type="protein sequence ID" value="PLT92089.1"/>
    <property type="molecule type" value="Genomic_DNA"/>
</dbReference>
<proteinExistence type="inferred from homology"/>
<reference evidence="5" key="3">
    <citation type="submission" date="2019-06" db="EMBL/GenBank/DDBJ databases">
        <authorList>
            <person name="Le Quere A."/>
            <person name="Colella S."/>
        </authorList>
    </citation>
    <scope>NUCLEOTIDE SEQUENCE</scope>
    <source>
        <strain evidence="5">EmedicaeMD41</strain>
    </source>
</reference>
<keyword evidence="2" id="KW-1277">Toxin-antitoxin system</keyword>
<sequence>MISYGPPSRSSTATAFSRTSADNPSAAVAERIAAAVRRLREFPESDRPGRVAGTRELVITGTPYIAGYAVAKTTVHILRVLHAAQQWPDKLPES</sequence>
<dbReference type="Pfam" id="PF05016">
    <property type="entry name" value="ParE_toxin"/>
    <property type="match status" value="1"/>
</dbReference>
<evidence type="ECO:0000313" key="4">
    <source>
        <dbReference type="EMBL" id="PLT92089.1"/>
    </source>
</evidence>
<dbReference type="Gene3D" id="3.30.2310.20">
    <property type="entry name" value="RelE-like"/>
    <property type="match status" value="1"/>
</dbReference>
<dbReference type="Proteomes" id="UP000507954">
    <property type="component" value="Unassembled WGS sequence"/>
</dbReference>
<gene>
    <name evidence="4" type="ORF">BMJ33_34455</name>
    <name evidence="5" type="ORF">EMEDMD4_420039</name>
</gene>
<dbReference type="AlphaFoldDB" id="A0A508X359"/>
<dbReference type="PANTHER" id="PTHR33755">
    <property type="entry name" value="TOXIN PARE1-RELATED"/>
    <property type="match status" value="1"/>
</dbReference>
<evidence type="ECO:0000256" key="2">
    <source>
        <dbReference type="ARBA" id="ARBA00022649"/>
    </source>
</evidence>
<dbReference type="OMA" id="MEIKWLR"/>
<evidence type="ECO:0000256" key="1">
    <source>
        <dbReference type="ARBA" id="ARBA00006226"/>
    </source>
</evidence>
<accession>A0A508X359</accession>
<feature type="region of interest" description="Disordered" evidence="3">
    <location>
        <begin position="1"/>
        <end position="24"/>
    </location>
</feature>
<feature type="compositionally biased region" description="Low complexity" evidence="3">
    <location>
        <begin position="8"/>
        <end position="24"/>
    </location>
</feature>
<keyword evidence="6" id="KW-1185">Reference proteome</keyword>
<name>A0A508X359_9HYPH</name>
<dbReference type="Proteomes" id="UP001190825">
    <property type="component" value="Unassembled WGS sequence"/>
</dbReference>
<evidence type="ECO:0000313" key="5">
    <source>
        <dbReference type="EMBL" id="VTZ62600.1"/>
    </source>
</evidence>
<dbReference type="InterPro" id="IPR051803">
    <property type="entry name" value="TA_system_RelE-like_toxin"/>
</dbReference>
<organism evidence="5">
    <name type="scientific">Sinorhizobium medicae</name>
    <dbReference type="NCBI Taxonomy" id="110321"/>
    <lineage>
        <taxon>Bacteria</taxon>
        <taxon>Pseudomonadati</taxon>
        <taxon>Pseudomonadota</taxon>
        <taxon>Alphaproteobacteria</taxon>
        <taxon>Hyphomicrobiales</taxon>
        <taxon>Rhizobiaceae</taxon>
        <taxon>Sinorhizobium/Ensifer group</taxon>
        <taxon>Sinorhizobium</taxon>
    </lineage>
</organism>
<reference evidence="4 6" key="2">
    <citation type="journal article" date="2018" name="FEMS Microbiol. Ecol.">
        <title>Co-invading symbiotic mutualists of Medicago polymorpha retain high ancestral diversity and contain diverse accessory genomes.</title>
        <authorList>
            <person name="Porter S.S."/>
            <person name="Faber-Hammond J.J."/>
            <person name="Friesen M.L."/>
        </authorList>
    </citation>
    <scope>NUCLEOTIDE SEQUENCE [LARGE SCALE GENOMIC DNA]</scope>
    <source>
        <strain evidence="4 6">Str16</strain>
    </source>
</reference>
<protein>
    <submittedName>
        <fullName evidence="4">Addiction module toxin RelE</fullName>
    </submittedName>
    <submittedName>
        <fullName evidence="5">Plasmid stabilization system</fullName>
    </submittedName>
</protein>
<dbReference type="EMBL" id="CABFNB010000109">
    <property type="protein sequence ID" value="VTZ62600.1"/>
    <property type="molecule type" value="Genomic_DNA"/>
</dbReference>
<evidence type="ECO:0000256" key="3">
    <source>
        <dbReference type="SAM" id="MobiDB-lite"/>
    </source>
</evidence>
<comment type="similarity">
    <text evidence="1">Belongs to the RelE toxin family.</text>
</comment>
<dbReference type="InterPro" id="IPR007712">
    <property type="entry name" value="RelE/ParE_toxin"/>
</dbReference>